<dbReference type="EMBL" id="FN430208">
    <property type="protein sequence ID" value="CAZ83180.1"/>
    <property type="molecule type" value="Genomic_DNA"/>
</dbReference>
<organism evidence="1 2">
    <name type="scientific">Tuber melanosporum (strain Mel28)</name>
    <name type="common">Perigord black truffle</name>
    <dbReference type="NCBI Taxonomy" id="656061"/>
    <lineage>
        <taxon>Eukaryota</taxon>
        <taxon>Fungi</taxon>
        <taxon>Dikarya</taxon>
        <taxon>Ascomycota</taxon>
        <taxon>Pezizomycotina</taxon>
        <taxon>Pezizomycetes</taxon>
        <taxon>Pezizales</taxon>
        <taxon>Tuberaceae</taxon>
        <taxon>Tuber</taxon>
    </lineage>
</organism>
<dbReference type="RefSeq" id="XP_002838989.1">
    <property type="nucleotide sequence ID" value="XM_002838943.1"/>
</dbReference>
<dbReference type="Proteomes" id="UP000006911">
    <property type="component" value="Unassembled WGS sequence"/>
</dbReference>
<proteinExistence type="predicted"/>
<dbReference type="AlphaFoldDB" id="D5GF87"/>
<dbReference type="GeneID" id="9188036"/>
<accession>D5GF87</accession>
<evidence type="ECO:0000313" key="1">
    <source>
        <dbReference type="EMBL" id="CAZ83180.1"/>
    </source>
</evidence>
<evidence type="ECO:0000313" key="2">
    <source>
        <dbReference type="Proteomes" id="UP000006911"/>
    </source>
</evidence>
<gene>
    <name evidence="1" type="ORF">GSTUM_00006775001</name>
</gene>
<name>D5GF87_TUBMM</name>
<sequence>MALARTSEGKSIKDGAFQRIQHRHQSFRVNSNVRKQLKRRALRLRNTKNFRSFFKLDIIPLPRIDTTPDTPKTQSIRSRTLLYPLPSPKFFP</sequence>
<keyword evidence="2" id="KW-1185">Reference proteome</keyword>
<dbReference type="HOGENOM" id="CLU_2414901_0_0_1"/>
<reference evidence="1 2" key="1">
    <citation type="journal article" date="2010" name="Nature">
        <title>Perigord black truffle genome uncovers evolutionary origins and mechanisms of symbiosis.</title>
        <authorList>
            <person name="Martin F."/>
            <person name="Kohler A."/>
            <person name="Murat C."/>
            <person name="Balestrini R."/>
            <person name="Coutinho P.M."/>
            <person name="Jaillon O."/>
            <person name="Montanini B."/>
            <person name="Morin E."/>
            <person name="Noel B."/>
            <person name="Percudani R."/>
            <person name="Porcel B."/>
            <person name="Rubini A."/>
            <person name="Amicucci A."/>
            <person name="Amselem J."/>
            <person name="Anthouard V."/>
            <person name="Arcioni S."/>
            <person name="Artiguenave F."/>
            <person name="Aury J.M."/>
            <person name="Ballario P."/>
            <person name="Bolchi A."/>
            <person name="Brenna A."/>
            <person name="Brun A."/>
            <person name="Buee M."/>
            <person name="Cantarel B."/>
            <person name="Chevalier G."/>
            <person name="Couloux A."/>
            <person name="Da Silva C."/>
            <person name="Denoeud F."/>
            <person name="Duplessis S."/>
            <person name="Ghignone S."/>
            <person name="Hilselberger B."/>
            <person name="Iotti M."/>
            <person name="Marcais B."/>
            <person name="Mello A."/>
            <person name="Miranda M."/>
            <person name="Pacioni G."/>
            <person name="Quesneville H."/>
            <person name="Riccioni C."/>
            <person name="Ruotolo R."/>
            <person name="Splivallo R."/>
            <person name="Stocchi V."/>
            <person name="Tisserant E."/>
            <person name="Viscomi A.R."/>
            <person name="Zambonelli A."/>
            <person name="Zampieri E."/>
            <person name="Henrissat B."/>
            <person name="Lebrun M.H."/>
            <person name="Paolocci F."/>
            <person name="Bonfante P."/>
            <person name="Ottonello S."/>
            <person name="Wincker P."/>
        </authorList>
    </citation>
    <scope>NUCLEOTIDE SEQUENCE [LARGE SCALE GENOMIC DNA]</scope>
    <source>
        <strain evidence="1 2">Mel28</strain>
    </source>
</reference>
<protein>
    <submittedName>
        <fullName evidence="1">(Perigord truffle) hypothetical protein</fullName>
    </submittedName>
</protein>
<dbReference type="KEGG" id="tml:GSTUM_00006775001"/>
<dbReference type="InParanoid" id="D5GF87"/>